<dbReference type="Proteomes" id="UP000193986">
    <property type="component" value="Unassembled WGS sequence"/>
</dbReference>
<comment type="caution">
    <text evidence="3">The sequence shown here is derived from an EMBL/GenBank/DDBJ whole genome shotgun (WGS) entry which is preliminary data.</text>
</comment>
<proteinExistence type="predicted"/>
<dbReference type="PANTHER" id="PTHR46590">
    <property type="entry name" value="PHOSPHATIDYLINOSITOL TRANSFER PROTEIN CSR1-RELATED"/>
    <property type="match status" value="1"/>
</dbReference>
<feature type="compositionally biased region" description="Basic and acidic residues" evidence="1">
    <location>
        <begin position="535"/>
        <end position="544"/>
    </location>
</feature>
<dbReference type="Pfam" id="PF00650">
    <property type="entry name" value="CRAL_TRIO"/>
    <property type="match status" value="1"/>
</dbReference>
<protein>
    <recommendedName>
        <fullName evidence="2">CRAL-TRIO domain-containing protein</fullName>
    </recommendedName>
</protein>
<dbReference type="SUPFAM" id="SSF52087">
    <property type="entry name" value="CRAL/TRIO domain"/>
    <property type="match status" value="1"/>
</dbReference>
<dbReference type="InParanoid" id="A0A1Y2AXU9"/>
<gene>
    <name evidence="3" type="ORF">BCR39DRAFT_538312</name>
</gene>
<dbReference type="InterPro" id="IPR001251">
    <property type="entry name" value="CRAL-TRIO_dom"/>
</dbReference>
<dbReference type="STRING" id="71784.A0A1Y2AXU9"/>
<dbReference type="PANTHER" id="PTHR46590:SF4">
    <property type="entry name" value="CRAL-TRIO DOMAIN-CONTAINING PROTEIN"/>
    <property type="match status" value="1"/>
</dbReference>
<feature type="compositionally biased region" description="Polar residues" evidence="1">
    <location>
        <begin position="405"/>
        <end position="419"/>
    </location>
</feature>
<feature type="region of interest" description="Disordered" evidence="1">
    <location>
        <begin position="443"/>
        <end position="488"/>
    </location>
</feature>
<sequence>MPIAINLPDRFERRRLEFQEYLPHTERIQADLRDNVDELRAQEGWDQETSRGILEWIEDKGNIWRALRRNRYDPDKTHNFLLAAIGERVNLSLHANIPSFPPYSESALFYILPLPKYVDRQNRPIVVLTLREVARDENGGLDDLKEWTWWALEMVRRMLVDWWINGVWDGAGEKGKPSHRRGYGGEGCVLLIDAAGASYRNLEVEMLPTLLSVGHNNFPGIFESVFVVNAGWTHRSMWTVVKRILPRSALEKVNFLDAKGDLDKVFDLDQLPRMFGGHADFTFDSSQNRILNRYQRRSLSAVYNDSKPISRATSSSSIADIYQTARNTPAASRPTSRRSSISGGGGGGLGHFGAALRMTRSQDRTTPAVKDTRIPPSQPEPDDENSADESSASDSDDDEPSESSQTYSGHTPGTRQNPMQRIKSLTDFHLYLSPSRLAHIDLLSDSSDDETPRKAVQRRALRPVTQNDKSLSERRARPQLRLLGVPGGPQAVQSVRTYSDRLQAHHARVLEQYREKSPLARQSDLSAAHEALDAEHPLEEESNSKNEQPNSPLPKIEMPDQHNDVPASPEIERNQPVSAFSRDTNPWFGYPAIRSSSGHLEPRYNRRRKRDLAKTLLFLFMLRIQSWRDWFERVFGLNRVGSWSVAVPSNPTDGLMQSTGRLKGSGSELVASGIGEKDWIWMIIGFLLLRGTWTRALSAPLEALGLENVRNLLGLV</sequence>
<dbReference type="InterPro" id="IPR052432">
    <property type="entry name" value="PITP/CRAL-TRIO"/>
</dbReference>
<evidence type="ECO:0000256" key="1">
    <source>
        <dbReference type="SAM" id="MobiDB-lite"/>
    </source>
</evidence>
<reference evidence="3 4" key="1">
    <citation type="submission" date="2016-07" db="EMBL/GenBank/DDBJ databases">
        <title>Pervasive Adenine N6-methylation of Active Genes in Fungi.</title>
        <authorList>
            <consortium name="DOE Joint Genome Institute"/>
            <person name="Mondo S.J."/>
            <person name="Dannebaum R.O."/>
            <person name="Kuo R.C."/>
            <person name="Labutti K."/>
            <person name="Haridas S."/>
            <person name="Kuo A."/>
            <person name="Salamov A."/>
            <person name="Ahrendt S.R."/>
            <person name="Lipzen A."/>
            <person name="Sullivan W."/>
            <person name="Andreopoulos W.B."/>
            <person name="Clum A."/>
            <person name="Lindquist E."/>
            <person name="Daum C."/>
            <person name="Ramamoorthy G.K."/>
            <person name="Gryganskyi A."/>
            <person name="Culley D."/>
            <person name="Magnuson J.K."/>
            <person name="James T.Y."/>
            <person name="O'Malley M.A."/>
            <person name="Stajich J.E."/>
            <person name="Spatafora J.W."/>
            <person name="Visel A."/>
            <person name="Grigoriev I.V."/>
        </authorList>
    </citation>
    <scope>NUCLEOTIDE SEQUENCE [LARGE SCALE GENOMIC DNA]</scope>
    <source>
        <strain evidence="3 4">68-887.2</strain>
    </source>
</reference>
<dbReference type="EMBL" id="MCFC01000039">
    <property type="protein sequence ID" value="ORY27316.1"/>
    <property type="molecule type" value="Genomic_DNA"/>
</dbReference>
<evidence type="ECO:0000259" key="2">
    <source>
        <dbReference type="PROSITE" id="PS50191"/>
    </source>
</evidence>
<feature type="domain" description="CRAL-TRIO" evidence="2">
    <location>
        <begin position="102"/>
        <end position="283"/>
    </location>
</feature>
<dbReference type="AlphaFoldDB" id="A0A1Y2AXU9"/>
<feature type="region of interest" description="Disordered" evidence="1">
    <location>
        <begin position="325"/>
        <end position="419"/>
    </location>
</feature>
<dbReference type="SMART" id="SM00516">
    <property type="entry name" value="SEC14"/>
    <property type="match status" value="1"/>
</dbReference>
<organism evidence="3 4">
    <name type="scientific">Naematelia encephala</name>
    <dbReference type="NCBI Taxonomy" id="71784"/>
    <lineage>
        <taxon>Eukaryota</taxon>
        <taxon>Fungi</taxon>
        <taxon>Dikarya</taxon>
        <taxon>Basidiomycota</taxon>
        <taxon>Agaricomycotina</taxon>
        <taxon>Tremellomycetes</taxon>
        <taxon>Tremellales</taxon>
        <taxon>Naemateliaceae</taxon>
        <taxon>Naematelia</taxon>
    </lineage>
</organism>
<dbReference type="CDD" id="cd00170">
    <property type="entry name" value="SEC14"/>
    <property type="match status" value="1"/>
</dbReference>
<dbReference type="PROSITE" id="PS50191">
    <property type="entry name" value="CRAL_TRIO"/>
    <property type="match status" value="1"/>
</dbReference>
<accession>A0A1Y2AXU9</accession>
<feature type="region of interest" description="Disordered" evidence="1">
    <location>
        <begin position="535"/>
        <end position="569"/>
    </location>
</feature>
<evidence type="ECO:0000313" key="3">
    <source>
        <dbReference type="EMBL" id="ORY27316.1"/>
    </source>
</evidence>
<evidence type="ECO:0000313" key="4">
    <source>
        <dbReference type="Proteomes" id="UP000193986"/>
    </source>
</evidence>
<feature type="compositionally biased region" description="Low complexity" evidence="1">
    <location>
        <begin position="330"/>
        <end position="341"/>
    </location>
</feature>
<dbReference type="InterPro" id="IPR036865">
    <property type="entry name" value="CRAL-TRIO_dom_sf"/>
</dbReference>
<feature type="compositionally biased region" description="Gly residues" evidence="1">
    <location>
        <begin position="342"/>
        <end position="351"/>
    </location>
</feature>
<dbReference type="Gene3D" id="3.40.525.10">
    <property type="entry name" value="CRAL-TRIO lipid binding domain"/>
    <property type="match status" value="1"/>
</dbReference>
<name>A0A1Y2AXU9_9TREE</name>
<keyword evidence="4" id="KW-1185">Reference proteome</keyword>
<dbReference type="OrthoDB" id="75724at2759"/>